<organism evidence="2 3">
    <name type="scientific">Pseudolactococcus paracarnosus</name>
    <dbReference type="NCBI Taxonomy" id="2749962"/>
    <lineage>
        <taxon>Bacteria</taxon>
        <taxon>Bacillati</taxon>
        <taxon>Bacillota</taxon>
        <taxon>Bacilli</taxon>
        <taxon>Lactobacillales</taxon>
        <taxon>Streptococcaceae</taxon>
        <taxon>Pseudolactococcus</taxon>
    </lineage>
</organism>
<reference evidence="2 3" key="1">
    <citation type="journal article" date="2022" name="Microbiol. Res.">
        <title>Comparative genome analysis, predicted lifestyle and antimicrobial strategies of Lactococcus carnosus and Lactococcus paracarnosus isolated from meat.</title>
        <authorList>
            <person name="Werum V."/>
            <person name="Ehrmann M."/>
            <person name="Vogel R."/>
            <person name="Hilgarth M."/>
        </authorList>
    </citation>
    <scope>NUCLEOTIDE SEQUENCE [LARGE SCALE GENOMIC DNA]</scope>
    <source>
        <strain evidence="2 3">TMW21897</strain>
    </source>
</reference>
<feature type="transmembrane region" description="Helical" evidence="1">
    <location>
        <begin position="71"/>
        <end position="92"/>
    </location>
</feature>
<feature type="transmembrane region" description="Helical" evidence="1">
    <location>
        <begin position="156"/>
        <end position="173"/>
    </location>
</feature>
<name>A0ABT0AJH2_9LACT</name>
<comment type="caution">
    <text evidence="2">The sequence shown here is derived from an EMBL/GenBank/DDBJ whole genome shotgun (WGS) entry which is preliminary data.</text>
</comment>
<keyword evidence="1" id="KW-0472">Membrane</keyword>
<sequence length="196" mass="22514">MKKVDLLSEGGKSIIFDFIENRPYIEYFEIKGGNEEKTGYDYSHPNTFWLGLLLMSVTNVMGVFLDKILTINPIIGTIVSVGSAIFFIELILKFLKNKIIHNQKEYRVTKYDISRVLQQGTKKYWVLWLTDCLLVLGLVLAIIIIFSSNKMSGKDFIMINLLVSVVTFFQGTIHPNKVIKARRILKKQLKAGKYNE</sequence>
<proteinExistence type="predicted"/>
<protein>
    <recommendedName>
        <fullName evidence="4">Tandem five-TM protein</fullName>
    </recommendedName>
</protein>
<keyword evidence="1" id="KW-0812">Transmembrane</keyword>
<evidence type="ECO:0000313" key="3">
    <source>
        <dbReference type="Proteomes" id="UP001522462"/>
    </source>
</evidence>
<dbReference type="EMBL" id="JAAEDA010000001">
    <property type="protein sequence ID" value="MCJ1976683.1"/>
    <property type="molecule type" value="Genomic_DNA"/>
</dbReference>
<keyword evidence="3" id="KW-1185">Reference proteome</keyword>
<accession>A0ABT0AJH2</accession>
<evidence type="ECO:0000256" key="1">
    <source>
        <dbReference type="SAM" id="Phobius"/>
    </source>
</evidence>
<gene>
    <name evidence="2" type="ORF">GYN19_01745</name>
</gene>
<feature type="transmembrane region" description="Helical" evidence="1">
    <location>
        <begin position="124"/>
        <end position="144"/>
    </location>
</feature>
<keyword evidence="1" id="KW-1133">Transmembrane helix</keyword>
<evidence type="ECO:0000313" key="2">
    <source>
        <dbReference type="EMBL" id="MCJ1976683.1"/>
    </source>
</evidence>
<evidence type="ECO:0008006" key="4">
    <source>
        <dbReference type="Google" id="ProtNLM"/>
    </source>
</evidence>
<feature type="transmembrane region" description="Helical" evidence="1">
    <location>
        <begin position="47"/>
        <end position="65"/>
    </location>
</feature>
<dbReference type="RefSeq" id="WP_243913564.1">
    <property type="nucleotide sequence ID" value="NZ_JAAECY010000026.1"/>
</dbReference>
<dbReference type="Proteomes" id="UP001522462">
    <property type="component" value="Unassembled WGS sequence"/>
</dbReference>